<evidence type="ECO:0000256" key="7">
    <source>
        <dbReference type="ARBA" id="ARBA00023310"/>
    </source>
</evidence>
<proteinExistence type="inferred from homology"/>
<comment type="function">
    <text evidence="8">F(1)F(0) ATP synthase produces ATP from ADP in the presence of a proton or sodium gradient. F-type ATPases consist of two structural domains, F(1) containing the extramembraneous catalytic core and F(0) containing the membrane proton channel, linked together by a central stalk and a peripheral stalk. During catalysis, ATP synthesis in the catalytic domain of F(1) is coupled via a rotary mechanism of the central stalk subunits to proton translocation.</text>
</comment>
<dbReference type="SUPFAM" id="SSF47928">
    <property type="entry name" value="N-terminal domain of the delta subunit of the F1F0-ATP synthase"/>
    <property type="match status" value="1"/>
</dbReference>
<dbReference type="NCBIfam" id="TIGR01145">
    <property type="entry name" value="ATP_synt_delta"/>
    <property type="match status" value="1"/>
</dbReference>
<evidence type="ECO:0000256" key="5">
    <source>
        <dbReference type="ARBA" id="ARBA00023136"/>
    </source>
</evidence>
<accession>A0A0L6W016</accession>
<dbReference type="GO" id="GO:0045259">
    <property type="term" value="C:proton-transporting ATP synthase complex"/>
    <property type="evidence" value="ECO:0007669"/>
    <property type="project" value="UniProtKB-KW"/>
</dbReference>
<dbReference type="Pfam" id="PF00213">
    <property type="entry name" value="OSCP"/>
    <property type="match status" value="1"/>
</dbReference>
<keyword evidence="11" id="KW-1185">Reference proteome</keyword>
<reference evidence="11" key="1">
    <citation type="submission" date="2015-07" db="EMBL/GenBank/DDBJ databases">
        <title>Complete Genome of Thermincola ferriacetica strain Z-0001T.</title>
        <authorList>
            <person name="Lusk B."/>
            <person name="Badalamenti J.P."/>
            <person name="Parameswaran P."/>
            <person name="Bond D.R."/>
            <person name="Torres C.I."/>
        </authorList>
    </citation>
    <scope>NUCLEOTIDE SEQUENCE [LARGE SCALE GENOMIC DNA]</scope>
    <source>
        <strain evidence="11">Z-0001</strain>
    </source>
</reference>
<keyword evidence="2 8" id="KW-0813">Transport</keyword>
<name>A0A0L6W016_9FIRM</name>
<dbReference type="PATRIC" id="fig|281456.6.peg.3189"/>
<keyword evidence="3 8" id="KW-0375">Hydrogen ion transport</keyword>
<dbReference type="Proteomes" id="UP000037175">
    <property type="component" value="Unassembled WGS sequence"/>
</dbReference>
<keyword evidence="7 8" id="KW-0066">ATP synthesis</keyword>
<comment type="caution">
    <text evidence="10">The sequence shown here is derived from an EMBL/GenBank/DDBJ whole genome shotgun (WGS) entry which is preliminary data.</text>
</comment>
<comment type="function">
    <text evidence="8">This protein is part of the stalk that links CF(0) to CF(1). It either transmits conformational changes from CF(0) to CF(1) or is implicated in proton conduction.</text>
</comment>
<evidence type="ECO:0000256" key="9">
    <source>
        <dbReference type="SAM" id="Coils"/>
    </source>
</evidence>
<keyword evidence="9" id="KW-0175">Coiled coil</keyword>
<keyword evidence="5 8" id="KW-0472">Membrane</keyword>
<keyword evidence="6 8" id="KW-0139">CF(1)</keyword>
<keyword evidence="4 8" id="KW-0406">Ion transport</keyword>
<dbReference type="EMBL" id="LGTE01000032">
    <property type="protein sequence ID" value="KNZ68409.1"/>
    <property type="molecule type" value="Genomic_DNA"/>
</dbReference>
<dbReference type="NCBIfam" id="NF004402">
    <property type="entry name" value="PRK05758.2-2"/>
    <property type="match status" value="1"/>
</dbReference>
<dbReference type="InterPro" id="IPR026015">
    <property type="entry name" value="ATP_synth_OSCP/delta_N_sf"/>
</dbReference>
<evidence type="ECO:0000256" key="2">
    <source>
        <dbReference type="ARBA" id="ARBA00022448"/>
    </source>
</evidence>
<comment type="subcellular location">
    <subcellularLocation>
        <location evidence="8">Cell membrane</location>
        <topology evidence="8">Peripheral membrane protein</topology>
    </subcellularLocation>
    <subcellularLocation>
        <location evidence="1">Membrane</location>
    </subcellularLocation>
</comment>
<evidence type="ECO:0000256" key="8">
    <source>
        <dbReference type="HAMAP-Rule" id="MF_01416"/>
    </source>
</evidence>
<dbReference type="PANTHER" id="PTHR11910">
    <property type="entry name" value="ATP SYNTHASE DELTA CHAIN"/>
    <property type="match status" value="1"/>
</dbReference>
<dbReference type="RefSeq" id="WP_052218995.1">
    <property type="nucleotide sequence ID" value="NZ_LGTE01000032.1"/>
</dbReference>
<comment type="similarity">
    <text evidence="8">Belongs to the ATPase delta chain family.</text>
</comment>
<dbReference type="PRINTS" id="PR00125">
    <property type="entry name" value="ATPASEDELTA"/>
</dbReference>
<evidence type="ECO:0000256" key="3">
    <source>
        <dbReference type="ARBA" id="ARBA00022781"/>
    </source>
</evidence>
<organism evidence="10 11">
    <name type="scientific">Thermincola ferriacetica</name>
    <dbReference type="NCBI Taxonomy" id="281456"/>
    <lineage>
        <taxon>Bacteria</taxon>
        <taxon>Bacillati</taxon>
        <taxon>Bacillota</taxon>
        <taxon>Clostridia</taxon>
        <taxon>Eubacteriales</taxon>
        <taxon>Thermincolaceae</taxon>
        <taxon>Thermincola</taxon>
    </lineage>
</organism>
<dbReference type="HAMAP" id="MF_01416">
    <property type="entry name" value="ATP_synth_delta_bact"/>
    <property type="match status" value="1"/>
</dbReference>
<evidence type="ECO:0000256" key="1">
    <source>
        <dbReference type="ARBA" id="ARBA00004370"/>
    </source>
</evidence>
<protein>
    <recommendedName>
        <fullName evidence="8">ATP synthase subunit delta</fullName>
    </recommendedName>
    <alternativeName>
        <fullName evidence="8">ATP synthase F(1) sector subunit delta</fullName>
    </alternativeName>
    <alternativeName>
        <fullName evidence="8">F-type ATPase subunit delta</fullName>
        <shortName evidence="8">F-ATPase subunit delta</shortName>
    </alternativeName>
</protein>
<sequence>MLENAVARRYAQAFFAIAQEKNELDKLEEELRFVIETINSNPELKMILDHQLVAPEEKKEILSNIFSQELSEITLNFLAVIAEKYRAPYIEEIYKQFVGFANEAKNIAEAYIKSAQPLGDKDLAAIQEKLSKATCKNIKFINEVDPNLIGGVVVRIGDKVMDGSILRRLDLLKEKLMQISVKEIGVRN</sequence>
<dbReference type="Gene3D" id="1.10.520.20">
    <property type="entry name" value="N-terminal domain of the delta subunit of the F1F0-ATP synthase"/>
    <property type="match status" value="1"/>
</dbReference>
<gene>
    <name evidence="8" type="primary">atpH</name>
    <name evidence="10" type="ORF">Tfer_3047</name>
</gene>
<feature type="coiled-coil region" evidence="9">
    <location>
        <begin position="10"/>
        <end position="37"/>
    </location>
</feature>
<dbReference type="NCBIfam" id="NF004403">
    <property type="entry name" value="PRK05758.2-4"/>
    <property type="match status" value="1"/>
</dbReference>
<evidence type="ECO:0000256" key="4">
    <source>
        <dbReference type="ARBA" id="ARBA00023065"/>
    </source>
</evidence>
<evidence type="ECO:0000256" key="6">
    <source>
        <dbReference type="ARBA" id="ARBA00023196"/>
    </source>
</evidence>
<evidence type="ECO:0000313" key="10">
    <source>
        <dbReference type="EMBL" id="KNZ68409.1"/>
    </source>
</evidence>
<keyword evidence="8" id="KW-1003">Cell membrane</keyword>
<dbReference type="PROSITE" id="PS00389">
    <property type="entry name" value="ATPASE_DELTA"/>
    <property type="match status" value="1"/>
</dbReference>
<dbReference type="GO" id="GO:0046933">
    <property type="term" value="F:proton-transporting ATP synthase activity, rotational mechanism"/>
    <property type="evidence" value="ECO:0007669"/>
    <property type="project" value="UniProtKB-UniRule"/>
</dbReference>
<dbReference type="AlphaFoldDB" id="A0A0L6W016"/>
<dbReference type="GO" id="GO:0005886">
    <property type="term" value="C:plasma membrane"/>
    <property type="evidence" value="ECO:0007669"/>
    <property type="project" value="UniProtKB-SubCell"/>
</dbReference>
<dbReference type="InterPro" id="IPR020781">
    <property type="entry name" value="ATPase_OSCP/d_CS"/>
</dbReference>
<evidence type="ECO:0000313" key="11">
    <source>
        <dbReference type="Proteomes" id="UP000037175"/>
    </source>
</evidence>
<dbReference type="InterPro" id="IPR000711">
    <property type="entry name" value="ATPase_OSCP/dsu"/>
</dbReference>